<dbReference type="PANTHER" id="PTHR48111">
    <property type="entry name" value="REGULATOR OF RPOS"/>
    <property type="match status" value="1"/>
</dbReference>
<dbReference type="SMART" id="SM00448">
    <property type="entry name" value="REC"/>
    <property type="match status" value="1"/>
</dbReference>
<dbReference type="Gene3D" id="3.40.50.2300">
    <property type="match status" value="1"/>
</dbReference>
<dbReference type="InterPro" id="IPR001789">
    <property type="entry name" value="Sig_transdc_resp-reg_receiver"/>
</dbReference>
<protein>
    <recommendedName>
        <fullName evidence="10">Transcriptional regulator</fullName>
    </recommendedName>
</protein>
<gene>
    <name evidence="8" type="ORF">WH96_18105</name>
</gene>
<keyword evidence="2 5" id="KW-0238">DNA-binding</keyword>
<organism evidence="8 9">
    <name type="scientific">Kiloniella spongiae</name>
    <dbReference type="NCBI Taxonomy" id="1489064"/>
    <lineage>
        <taxon>Bacteria</taxon>
        <taxon>Pseudomonadati</taxon>
        <taxon>Pseudomonadota</taxon>
        <taxon>Alphaproteobacteria</taxon>
        <taxon>Rhodospirillales</taxon>
        <taxon>Kiloniellaceae</taxon>
        <taxon>Kiloniella</taxon>
    </lineage>
</organism>
<sequence>MKVLLVEDDPQLGATLERALHHDGSVCEWVKSAEDASLALDVSVFDLIILDWMLPDQQGIDFLKEARNKGITLPVLMLTARTSTSEKIEGLDGGADDYLTKPFDLDELFARLRSLGRRREVRASSIITVGQLSLCPDRHEVKLGDTEIQLSKTEFIILKKLMENAGRYVSKSQLEEYAYTWDNCVTPNAIEAQISRLRKRLGSDIISTLRGVGYKVESV</sequence>
<evidence type="ECO:0000313" key="9">
    <source>
        <dbReference type="Proteomes" id="UP000035444"/>
    </source>
</evidence>
<dbReference type="CDD" id="cd17624">
    <property type="entry name" value="REC_OmpR_PmrA-like"/>
    <property type="match status" value="1"/>
</dbReference>
<dbReference type="AlphaFoldDB" id="A0A0H2MAS6"/>
<accession>A0A0H2MAS6</accession>
<evidence type="ECO:0000256" key="2">
    <source>
        <dbReference type="ARBA" id="ARBA00023125"/>
    </source>
</evidence>
<keyword evidence="4" id="KW-0597">Phosphoprotein</keyword>
<dbReference type="RefSeq" id="WP_047765640.1">
    <property type="nucleotide sequence ID" value="NZ_LAQL01000016.1"/>
</dbReference>
<dbReference type="GO" id="GO:0005829">
    <property type="term" value="C:cytosol"/>
    <property type="evidence" value="ECO:0007669"/>
    <property type="project" value="TreeGrafter"/>
</dbReference>
<feature type="domain" description="OmpR/PhoB-type" evidence="7">
    <location>
        <begin position="124"/>
        <end position="218"/>
    </location>
</feature>
<dbReference type="PROSITE" id="PS50110">
    <property type="entry name" value="RESPONSE_REGULATORY"/>
    <property type="match status" value="1"/>
</dbReference>
<dbReference type="InterPro" id="IPR001867">
    <property type="entry name" value="OmpR/PhoB-type_DNA-bd"/>
</dbReference>
<dbReference type="OrthoDB" id="9802426at2"/>
<feature type="domain" description="Response regulatory" evidence="6">
    <location>
        <begin position="2"/>
        <end position="116"/>
    </location>
</feature>
<dbReference type="GO" id="GO:0032993">
    <property type="term" value="C:protein-DNA complex"/>
    <property type="evidence" value="ECO:0007669"/>
    <property type="project" value="TreeGrafter"/>
</dbReference>
<dbReference type="InterPro" id="IPR039420">
    <property type="entry name" value="WalR-like"/>
</dbReference>
<dbReference type="Pfam" id="PF00486">
    <property type="entry name" value="Trans_reg_C"/>
    <property type="match status" value="1"/>
</dbReference>
<evidence type="ECO:0000259" key="7">
    <source>
        <dbReference type="PROSITE" id="PS51755"/>
    </source>
</evidence>
<keyword evidence="9" id="KW-1185">Reference proteome</keyword>
<dbReference type="EMBL" id="LAQL01000016">
    <property type="protein sequence ID" value="KLN59408.1"/>
    <property type="molecule type" value="Genomic_DNA"/>
</dbReference>
<reference evidence="8 9" key="1">
    <citation type="submission" date="2015-03" db="EMBL/GenBank/DDBJ databases">
        <title>Genome Sequence of Kiloniella spongiae MEBiC09566, isolated from a marine sponge.</title>
        <authorList>
            <person name="Shao Z."/>
            <person name="Wang L."/>
            <person name="Li X."/>
        </authorList>
    </citation>
    <scope>NUCLEOTIDE SEQUENCE [LARGE SCALE GENOMIC DNA]</scope>
    <source>
        <strain evidence="8 9">MEBiC09566</strain>
    </source>
</reference>
<keyword evidence="3" id="KW-0804">Transcription</keyword>
<dbReference type="SMART" id="SM00862">
    <property type="entry name" value="Trans_reg_C"/>
    <property type="match status" value="1"/>
</dbReference>
<evidence type="ECO:0000256" key="4">
    <source>
        <dbReference type="PROSITE-ProRule" id="PRU00169"/>
    </source>
</evidence>
<comment type="caution">
    <text evidence="8">The sequence shown here is derived from an EMBL/GenBank/DDBJ whole genome shotgun (WGS) entry which is preliminary data.</text>
</comment>
<dbReference type="PANTHER" id="PTHR48111:SF67">
    <property type="entry name" value="TRANSCRIPTIONAL REGULATORY PROTEIN TCTD"/>
    <property type="match status" value="1"/>
</dbReference>
<dbReference type="InterPro" id="IPR036388">
    <property type="entry name" value="WH-like_DNA-bd_sf"/>
</dbReference>
<dbReference type="Gene3D" id="6.10.250.690">
    <property type="match status" value="1"/>
</dbReference>
<feature type="DNA-binding region" description="OmpR/PhoB-type" evidence="5">
    <location>
        <begin position="124"/>
        <end position="218"/>
    </location>
</feature>
<dbReference type="STRING" id="1489064.WH96_18105"/>
<dbReference type="GO" id="GO:0000976">
    <property type="term" value="F:transcription cis-regulatory region binding"/>
    <property type="evidence" value="ECO:0007669"/>
    <property type="project" value="TreeGrafter"/>
</dbReference>
<dbReference type="GO" id="GO:0006355">
    <property type="term" value="P:regulation of DNA-templated transcription"/>
    <property type="evidence" value="ECO:0007669"/>
    <property type="project" value="InterPro"/>
</dbReference>
<evidence type="ECO:0000256" key="3">
    <source>
        <dbReference type="ARBA" id="ARBA00023163"/>
    </source>
</evidence>
<dbReference type="SUPFAM" id="SSF52172">
    <property type="entry name" value="CheY-like"/>
    <property type="match status" value="1"/>
</dbReference>
<dbReference type="Proteomes" id="UP000035444">
    <property type="component" value="Unassembled WGS sequence"/>
</dbReference>
<evidence type="ECO:0008006" key="10">
    <source>
        <dbReference type="Google" id="ProtNLM"/>
    </source>
</evidence>
<evidence type="ECO:0000256" key="1">
    <source>
        <dbReference type="ARBA" id="ARBA00023015"/>
    </source>
</evidence>
<keyword evidence="1" id="KW-0805">Transcription regulation</keyword>
<proteinExistence type="predicted"/>
<dbReference type="InterPro" id="IPR011006">
    <property type="entry name" value="CheY-like_superfamily"/>
</dbReference>
<dbReference type="Pfam" id="PF00072">
    <property type="entry name" value="Response_reg"/>
    <property type="match status" value="1"/>
</dbReference>
<dbReference type="Gene3D" id="1.10.10.10">
    <property type="entry name" value="Winged helix-like DNA-binding domain superfamily/Winged helix DNA-binding domain"/>
    <property type="match status" value="1"/>
</dbReference>
<evidence type="ECO:0000256" key="5">
    <source>
        <dbReference type="PROSITE-ProRule" id="PRU01091"/>
    </source>
</evidence>
<dbReference type="GO" id="GO:0000156">
    <property type="term" value="F:phosphorelay response regulator activity"/>
    <property type="evidence" value="ECO:0007669"/>
    <property type="project" value="TreeGrafter"/>
</dbReference>
<feature type="modified residue" description="4-aspartylphosphate" evidence="4">
    <location>
        <position position="51"/>
    </location>
</feature>
<evidence type="ECO:0000259" key="6">
    <source>
        <dbReference type="PROSITE" id="PS50110"/>
    </source>
</evidence>
<dbReference type="PROSITE" id="PS51755">
    <property type="entry name" value="OMPR_PHOB"/>
    <property type="match status" value="1"/>
</dbReference>
<evidence type="ECO:0000313" key="8">
    <source>
        <dbReference type="EMBL" id="KLN59408.1"/>
    </source>
</evidence>
<name>A0A0H2MAS6_9PROT</name>
<dbReference type="CDD" id="cd00383">
    <property type="entry name" value="trans_reg_C"/>
    <property type="match status" value="1"/>
</dbReference>